<keyword evidence="3" id="KW-1185">Reference proteome</keyword>
<reference evidence="2" key="1">
    <citation type="submission" date="2022-12" db="EMBL/GenBank/DDBJ databases">
        <title>Reference genome sequencing for broad-spectrum identification of bacterial and archaeal isolates by mass spectrometry.</title>
        <authorList>
            <person name="Sekiguchi Y."/>
            <person name="Tourlousse D.M."/>
        </authorList>
    </citation>
    <scope>NUCLEOTIDE SEQUENCE</scope>
    <source>
        <strain evidence="2">14</strain>
    </source>
</reference>
<dbReference type="Gene3D" id="3.60.10.10">
    <property type="entry name" value="Endonuclease/exonuclease/phosphatase"/>
    <property type="match status" value="1"/>
</dbReference>
<proteinExistence type="predicted"/>
<name>A0A9W6CYH2_9MICO</name>
<dbReference type="InterPro" id="IPR005135">
    <property type="entry name" value="Endo/exonuclease/phosphatase"/>
</dbReference>
<gene>
    <name evidence="2" type="ORF">ARHIZOSPH14_33610</name>
</gene>
<dbReference type="Proteomes" id="UP001144396">
    <property type="component" value="Unassembled WGS sequence"/>
</dbReference>
<evidence type="ECO:0000313" key="2">
    <source>
        <dbReference type="EMBL" id="GLI29119.1"/>
    </source>
</evidence>
<dbReference type="SUPFAM" id="SSF56219">
    <property type="entry name" value="DNase I-like"/>
    <property type="match status" value="1"/>
</dbReference>
<organism evidence="2 3">
    <name type="scientific">Agromyces rhizosphaerae</name>
    <dbReference type="NCBI Taxonomy" id="88374"/>
    <lineage>
        <taxon>Bacteria</taxon>
        <taxon>Bacillati</taxon>
        <taxon>Actinomycetota</taxon>
        <taxon>Actinomycetes</taxon>
        <taxon>Micrococcales</taxon>
        <taxon>Microbacteriaceae</taxon>
        <taxon>Agromyces</taxon>
    </lineage>
</organism>
<dbReference type="RefSeq" id="WP_309298785.1">
    <property type="nucleotide sequence ID" value="NZ_BSDP01000001.1"/>
</dbReference>
<accession>A0A9W6CYH2</accession>
<dbReference type="AlphaFoldDB" id="A0A9W6CYH2"/>
<dbReference type="GO" id="GO:0003824">
    <property type="term" value="F:catalytic activity"/>
    <property type="evidence" value="ECO:0007669"/>
    <property type="project" value="InterPro"/>
</dbReference>
<protein>
    <recommendedName>
        <fullName evidence="1">Endonuclease/exonuclease/phosphatase domain-containing protein</fullName>
    </recommendedName>
</protein>
<dbReference type="EMBL" id="BSDP01000001">
    <property type="protein sequence ID" value="GLI29119.1"/>
    <property type="molecule type" value="Genomic_DNA"/>
</dbReference>
<sequence length="229" mass="25793">MVDLRIISYNLRKHAAIGELTELAESNDVDVMCLQECDTDDLADEVAHLKLVDATTTNRLGLALYARDDRYTVRDTKMFSMHRSLHDRVLSPAHERLLAARLHDEAVGHDVLVGSFHAAPLTASNRVRRKQITAAHEGMRSLGHDVPAVMVGDFNYPWFVNGLERHVNSTGYDLLRSTEPTYFRYRFFSGYFDFVTSTGVQIDRVDVLPAGASDHRPIRLAAHAHQHAT</sequence>
<dbReference type="Pfam" id="PF03372">
    <property type="entry name" value="Exo_endo_phos"/>
    <property type="match status" value="1"/>
</dbReference>
<comment type="caution">
    <text evidence="2">The sequence shown here is derived from an EMBL/GenBank/DDBJ whole genome shotgun (WGS) entry which is preliminary data.</text>
</comment>
<evidence type="ECO:0000259" key="1">
    <source>
        <dbReference type="Pfam" id="PF03372"/>
    </source>
</evidence>
<evidence type="ECO:0000313" key="3">
    <source>
        <dbReference type="Proteomes" id="UP001144396"/>
    </source>
</evidence>
<dbReference type="InterPro" id="IPR036691">
    <property type="entry name" value="Endo/exonu/phosph_ase_sf"/>
</dbReference>
<feature type="domain" description="Endonuclease/exonuclease/phosphatase" evidence="1">
    <location>
        <begin position="8"/>
        <end position="215"/>
    </location>
</feature>